<keyword evidence="2" id="KW-1185">Reference proteome</keyword>
<organism evidence="1 2">
    <name type="scientific">Lithospermum erythrorhizon</name>
    <name type="common">Purple gromwell</name>
    <name type="synonym">Lithospermum officinale var. erythrorhizon</name>
    <dbReference type="NCBI Taxonomy" id="34254"/>
    <lineage>
        <taxon>Eukaryota</taxon>
        <taxon>Viridiplantae</taxon>
        <taxon>Streptophyta</taxon>
        <taxon>Embryophyta</taxon>
        <taxon>Tracheophyta</taxon>
        <taxon>Spermatophyta</taxon>
        <taxon>Magnoliopsida</taxon>
        <taxon>eudicotyledons</taxon>
        <taxon>Gunneridae</taxon>
        <taxon>Pentapetalae</taxon>
        <taxon>asterids</taxon>
        <taxon>lamiids</taxon>
        <taxon>Boraginales</taxon>
        <taxon>Boraginaceae</taxon>
        <taxon>Boraginoideae</taxon>
        <taxon>Lithospermeae</taxon>
        <taxon>Lithospermum</taxon>
    </lineage>
</organism>
<reference evidence="1 2" key="1">
    <citation type="submission" date="2024-01" db="EMBL/GenBank/DDBJ databases">
        <title>The complete chloroplast genome sequence of Lithospermum erythrorhizon: insights into the phylogenetic relationship among Boraginaceae species and the maternal lineages of purple gromwells.</title>
        <authorList>
            <person name="Okada T."/>
            <person name="Watanabe K."/>
        </authorList>
    </citation>
    <scope>NUCLEOTIDE SEQUENCE [LARGE SCALE GENOMIC DNA]</scope>
</reference>
<proteinExistence type="predicted"/>
<gene>
    <name evidence="1" type="ORF">LIER_44023</name>
</gene>
<evidence type="ECO:0000313" key="2">
    <source>
        <dbReference type="Proteomes" id="UP001454036"/>
    </source>
</evidence>
<name>A0AAV3RKL4_LITER</name>
<dbReference type="EMBL" id="BAABME010044196">
    <property type="protein sequence ID" value="GAA0177756.1"/>
    <property type="molecule type" value="Genomic_DNA"/>
</dbReference>
<sequence length="124" mass="13782">MNLRADLRATEQQNLSITSYFNKCQRIQDELVSINKSSTHEDYMCQVLTNVRVESSEVRTNILPRVAQTSIADAKSQRVAHEYMLAKSLGLQAPAPTLSAIPLPRLFIMSSGIILPSYSTVGNQ</sequence>
<comment type="caution">
    <text evidence="1">The sequence shown here is derived from an EMBL/GenBank/DDBJ whole genome shotgun (WGS) entry which is preliminary data.</text>
</comment>
<accession>A0AAV3RKL4</accession>
<protein>
    <submittedName>
        <fullName evidence="1">Uncharacterized protein</fullName>
    </submittedName>
</protein>
<dbReference type="AlphaFoldDB" id="A0AAV3RKL4"/>
<evidence type="ECO:0000313" key="1">
    <source>
        <dbReference type="EMBL" id="GAA0177756.1"/>
    </source>
</evidence>
<dbReference type="Proteomes" id="UP001454036">
    <property type="component" value="Unassembled WGS sequence"/>
</dbReference>